<sequence>MLIGHGRMVESRVPGSAPNYVRRIHQKSDSVLKPYCGKLAASRKYHTLTEYGREVAASAVAFFQVSESYGGPPLISPSISVIPPLHQIFYSYPRSRQCTGDSSGVACVHGRP</sequence>
<comment type="caution">
    <text evidence="1">The sequence shown here is derived from an EMBL/GenBank/DDBJ whole genome shotgun (WGS) entry which is preliminary data.</text>
</comment>
<accession>A0A4C1TPN6</accession>
<evidence type="ECO:0000313" key="2">
    <source>
        <dbReference type="Proteomes" id="UP000299102"/>
    </source>
</evidence>
<dbReference type="AlphaFoldDB" id="A0A4C1TPN6"/>
<evidence type="ECO:0000313" key="1">
    <source>
        <dbReference type="EMBL" id="GBP15937.1"/>
    </source>
</evidence>
<dbReference type="EMBL" id="BGZK01000075">
    <property type="protein sequence ID" value="GBP15937.1"/>
    <property type="molecule type" value="Genomic_DNA"/>
</dbReference>
<organism evidence="1 2">
    <name type="scientific">Eumeta variegata</name>
    <name type="common">Bagworm moth</name>
    <name type="synonym">Eumeta japonica</name>
    <dbReference type="NCBI Taxonomy" id="151549"/>
    <lineage>
        <taxon>Eukaryota</taxon>
        <taxon>Metazoa</taxon>
        <taxon>Ecdysozoa</taxon>
        <taxon>Arthropoda</taxon>
        <taxon>Hexapoda</taxon>
        <taxon>Insecta</taxon>
        <taxon>Pterygota</taxon>
        <taxon>Neoptera</taxon>
        <taxon>Endopterygota</taxon>
        <taxon>Lepidoptera</taxon>
        <taxon>Glossata</taxon>
        <taxon>Ditrysia</taxon>
        <taxon>Tineoidea</taxon>
        <taxon>Psychidae</taxon>
        <taxon>Oiketicinae</taxon>
        <taxon>Eumeta</taxon>
    </lineage>
</organism>
<name>A0A4C1TPN6_EUMVA</name>
<reference evidence="1 2" key="1">
    <citation type="journal article" date="2019" name="Commun. Biol.">
        <title>The bagworm genome reveals a unique fibroin gene that provides high tensile strength.</title>
        <authorList>
            <person name="Kono N."/>
            <person name="Nakamura H."/>
            <person name="Ohtoshi R."/>
            <person name="Tomita M."/>
            <person name="Numata K."/>
            <person name="Arakawa K."/>
        </authorList>
    </citation>
    <scope>NUCLEOTIDE SEQUENCE [LARGE SCALE GENOMIC DNA]</scope>
</reference>
<gene>
    <name evidence="1" type="ORF">EVAR_12521_1</name>
</gene>
<proteinExistence type="predicted"/>
<protein>
    <submittedName>
        <fullName evidence="1">Uncharacterized protein</fullName>
    </submittedName>
</protein>
<dbReference type="Proteomes" id="UP000299102">
    <property type="component" value="Unassembled WGS sequence"/>
</dbReference>
<keyword evidence="2" id="KW-1185">Reference proteome</keyword>